<proteinExistence type="predicted"/>
<name>A0A512N756_9HYPH</name>
<evidence type="ECO:0000313" key="1">
    <source>
        <dbReference type="EMBL" id="GEP54816.1"/>
    </source>
</evidence>
<dbReference type="Proteomes" id="UP000321058">
    <property type="component" value="Unassembled WGS sequence"/>
</dbReference>
<organism evidence="1 2">
    <name type="scientific">Reyranella soli</name>
    <dbReference type="NCBI Taxonomy" id="1230389"/>
    <lineage>
        <taxon>Bacteria</taxon>
        <taxon>Pseudomonadati</taxon>
        <taxon>Pseudomonadota</taxon>
        <taxon>Alphaproteobacteria</taxon>
        <taxon>Hyphomicrobiales</taxon>
        <taxon>Reyranellaceae</taxon>
        <taxon>Reyranella</taxon>
    </lineage>
</organism>
<dbReference type="InterPro" id="IPR009057">
    <property type="entry name" value="Homeodomain-like_sf"/>
</dbReference>
<protein>
    <recommendedName>
        <fullName evidence="3">HTH tetR-type domain-containing protein</fullName>
    </recommendedName>
</protein>
<gene>
    <name evidence="1" type="ORF">RSO01_19820</name>
</gene>
<comment type="caution">
    <text evidence="1">The sequence shown here is derived from an EMBL/GenBank/DDBJ whole genome shotgun (WGS) entry which is preliminary data.</text>
</comment>
<dbReference type="AlphaFoldDB" id="A0A512N756"/>
<reference evidence="1 2" key="1">
    <citation type="submission" date="2019-07" db="EMBL/GenBank/DDBJ databases">
        <title>Whole genome shotgun sequence of Reyranella soli NBRC 108950.</title>
        <authorList>
            <person name="Hosoyama A."/>
            <person name="Uohara A."/>
            <person name="Ohji S."/>
            <person name="Ichikawa N."/>
        </authorList>
    </citation>
    <scope>NUCLEOTIDE SEQUENCE [LARGE SCALE GENOMIC DNA]</scope>
    <source>
        <strain evidence="1 2">NBRC 108950</strain>
    </source>
</reference>
<keyword evidence="2" id="KW-1185">Reference proteome</keyword>
<accession>A0A512N756</accession>
<dbReference type="SUPFAM" id="SSF46689">
    <property type="entry name" value="Homeodomain-like"/>
    <property type="match status" value="1"/>
</dbReference>
<evidence type="ECO:0008006" key="3">
    <source>
        <dbReference type="Google" id="ProtNLM"/>
    </source>
</evidence>
<sequence>MIIEAYLALLRESPQIPTAATIAERAGYSVRSVFERFPDLHALRVAATDYAFTQGTAQAVARDFSGDRYTRVKSHVETRSWICEQWLPLWRALNANQGDSNELKSRINLIRQAILKRIELMYDPELSTLNETARRQTLIAIESLIDFESWARMRDFGGMSIEEAREVWVMSIDRLLPPTPVS</sequence>
<evidence type="ECO:0000313" key="2">
    <source>
        <dbReference type="Proteomes" id="UP000321058"/>
    </source>
</evidence>
<dbReference type="EMBL" id="BKAJ01000032">
    <property type="protein sequence ID" value="GEP54816.1"/>
    <property type="molecule type" value="Genomic_DNA"/>
</dbReference>